<evidence type="ECO:0000313" key="2">
    <source>
        <dbReference type="Proteomes" id="UP001626550"/>
    </source>
</evidence>
<protein>
    <submittedName>
        <fullName evidence="1">Uncharacterized protein</fullName>
    </submittedName>
</protein>
<organism evidence="1 2">
    <name type="scientific">Cichlidogyrus casuarinus</name>
    <dbReference type="NCBI Taxonomy" id="1844966"/>
    <lineage>
        <taxon>Eukaryota</taxon>
        <taxon>Metazoa</taxon>
        <taxon>Spiralia</taxon>
        <taxon>Lophotrochozoa</taxon>
        <taxon>Platyhelminthes</taxon>
        <taxon>Monogenea</taxon>
        <taxon>Monopisthocotylea</taxon>
        <taxon>Dactylogyridea</taxon>
        <taxon>Ancyrocephalidae</taxon>
        <taxon>Cichlidogyrus</taxon>
    </lineage>
</organism>
<proteinExistence type="predicted"/>
<name>A0ABD2PW38_9PLAT</name>
<gene>
    <name evidence="1" type="ORF">Ciccas_009755</name>
</gene>
<dbReference type="Proteomes" id="UP001626550">
    <property type="component" value="Unassembled WGS sequence"/>
</dbReference>
<sequence>MHKLMPGGDYTLAIFIYKRKKTETFRGITQLPNMIPNTASNVYTAPMVATPQMQYYLQLLSNVGSPMYPINTPTTPASTNCHTPASLSFTQHPLGTPNNLRFDCNSISSRRSTKLGRTFKRLFKDHSPQTPTSSTLPPLPIDPVRPPLTMICMESVYDKPKLTEDPVEGLFLAEIQEFRHVDSEG</sequence>
<evidence type="ECO:0000313" key="1">
    <source>
        <dbReference type="EMBL" id="KAL3311663.1"/>
    </source>
</evidence>
<comment type="caution">
    <text evidence="1">The sequence shown here is derived from an EMBL/GenBank/DDBJ whole genome shotgun (WGS) entry which is preliminary data.</text>
</comment>
<reference evidence="1 2" key="1">
    <citation type="submission" date="2024-11" db="EMBL/GenBank/DDBJ databases">
        <title>Adaptive evolution of stress response genes in parasites aligns with host niche diversity.</title>
        <authorList>
            <person name="Hahn C."/>
            <person name="Resl P."/>
        </authorList>
    </citation>
    <scope>NUCLEOTIDE SEQUENCE [LARGE SCALE GENOMIC DNA]</scope>
    <source>
        <strain evidence="1">EGGRZ-B1_66</strain>
        <tissue evidence="1">Body</tissue>
    </source>
</reference>
<dbReference type="AlphaFoldDB" id="A0ABD2PW38"/>
<accession>A0ABD2PW38</accession>
<keyword evidence="2" id="KW-1185">Reference proteome</keyword>
<dbReference type="EMBL" id="JBJKFK010002086">
    <property type="protein sequence ID" value="KAL3311663.1"/>
    <property type="molecule type" value="Genomic_DNA"/>
</dbReference>